<evidence type="ECO:0000259" key="5">
    <source>
        <dbReference type="PROSITE" id="PS51228"/>
    </source>
</evidence>
<dbReference type="PANTHER" id="PTHR24119">
    <property type="entry name" value="ACYL-COA-BINDING DOMAIN-CONTAINING PROTEIN 6"/>
    <property type="match status" value="1"/>
</dbReference>
<keyword evidence="1" id="KW-0677">Repeat</keyword>
<evidence type="ECO:0000256" key="2">
    <source>
        <dbReference type="ARBA" id="ARBA00023043"/>
    </source>
</evidence>
<dbReference type="InterPro" id="IPR035984">
    <property type="entry name" value="Acyl-CoA-binding_sf"/>
</dbReference>
<evidence type="ECO:0000256" key="4">
    <source>
        <dbReference type="PROSITE-ProRule" id="PRU00023"/>
    </source>
</evidence>
<dbReference type="AlphaFoldDB" id="A0A9P6UKT6"/>
<dbReference type="PANTHER" id="PTHR24119:SF0">
    <property type="entry name" value="ACYL-COA-BINDING DOMAIN-CONTAINING PROTEIN 6"/>
    <property type="match status" value="1"/>
</dbReference>
<evidence type="ECO:0000313" key="6">
    <source>
        <dbReference type="EMBL" id="KAG0308819.1"/>
    </source>
</evidence>
<gene>
    <name evidence="6" type="ORF">BGZ99_001054</name>
</gene>
<evidence type="ECO:0000313" key="7">
    <source>
        <dbReference type="Proteomes" id="UP000738325"/>
    </source>
</evidence>
<feature type="repeat" description="ANK" evidence="4">
    <location>
        <begin position="212"/>
        <end position="245"/>
    </location>
</feature>
<name>A0A9P6UKT6_9FUNG</name>
<reference evidence="6" key="1">
    <citation type="journal article" date="2020" name="Fungal Divers.">
        <title>Resolving the Mortierellaceae phylogeny through synthesis of multi-gene phylogenetics and phylogenomics.</title>
        <authorList>
            <person name="Vandepol N."/>
            <person name="Liber J."/>
            <person name="Desiro A."/>
            <person name="Na H."/>
            <person name="Kennedy M."/>
            <person name="Barry K."/>
            <person name="Grigoriev I.V."/>
            <person name="Miller A.N."/>
            <person name="O'Donnell K."/>
            <person name="Stajich J.E."/>
            <person name="Bonito G."/>
        </authorList>
    </citation>
    <scope>NUCLEOTIDE SEQUENCE</scope>
    <source>
        <strain evidence="6">REB-010B</strain>
    </source>
</reference>
<dbReference type="SMART" id="SM00248">
    <property type="entry name" value="ANK"/>
    <property type="match status" value="2"/>
</dbReference>
<dbReference type="Pfam" id="PF00887">
    <property type="entry name" value="ACBP"/>
    <property type="match status" value="1"/>
</dbReference>
<dbReference type="InterPro" id="IPR014352">
    <property type="entry name" value="FERM/acyl-CoA-bd_prot_sf"/>
</dbReference>
<accession>A0A9P6UKT6</accession>
<dbReference type="EMBL" id="JAAAIP010001246">
    <property type="protein sequence ID" value="KAG0308819.1"/>
    <property type="molecule type" value="Genomic_DNA"/>
</dbReference>
<evidence type="ECO:0000256" key="1">
    <source>
        <dbReference type="ARBA" id="ARBA00022737"/>
    </source>
</evidence>
<protein>
    <recommendedName>
        <fullName evidence="5">ACB domain-containing protein</fullName>
    </recommendedName>
</protein>
<dbReference type="InterPro" id="IPR036770">
    <property type="entry name" value="Ankyrin_rpt-contain_sf"/>
</dbReference>
<comment type="caution">
    <text evidence="6">The sequence shown here is derived from an EMBL/GenBank/DDBJ whole genome shotgun (WGS) entry which is preliminary data.</text>
</comment>
<proteinExistence type="predicted"/>
<dbReference type="PROSITE" id="PS51228">
    <property type="entry name" value="ACB_2"/>
    <property type="match status" value="1"/>
</dbReference>
<keyword evidence="7" id="KW-1185">Reference proteome</keyword>
<dbReference type="Gene3D" id="1.25.40.20">
    <property type="entry name" value="Ankyrin repeat-containing domain"/>
    <property type="match status" value="1"/>
</dbReference>
<dbReference type="OrthoDB" id="539213at2759"/>
<dbReference type="SUPFAM" id="SSF48403">
    <property type="entry name" value="Ankyrin repeat"/>
    <property type="match status" value="1"/>
</dbReference>
<organism evidence="6 7">
    <name type="scientific">Dissophora globulifera</name>
    <dbReference type="NCBI Taxonomy" id="979702"/>
    <lineage>
        <taxon>Eukaryota</taxon>
        <taxon>Fungi</taxon>
        <taxon>Fungi incertae sedis</taxon>
        <taxon>Mucoromycota</taxon>
        <taxon>Mortierellomycotina</taxon>
        <taxon>Mortierellomycetes</taxon>
        <taxon>Mortierellales</taxon>
        <taxon>Mortierellaceae</taxon>
        <taxon>Dissophora</taxon>
    </lineage>
</organism>
<feature type="domain" description="ACB" evidence="5">
    <location>
        <begin position="2"/>
        <end position="112"/>
    </location>
</feature>
<evidence type="ECO:0000256" key="3">
    <source>
        <dbReference type="ARBA" id="ARBA00023121"/>
    </source>
</evidence>
<dbReference type="SUPFAM" id="SSF47027">
    <property type="entry name" value="Acyl-CoA binding protein"/>
    <property type="match status" value="1"/>
</dbReference>
<dbReference type="InterPro" id="IPR002110">
    <property type="entry name" value="Ankyrin_rpt"/>
</dbReference>
<dbReference type="PROSITE" id="PS50088">
    <property type="entry name" value="ANK_REPEAT"/>
    <property type="match status" value="1"/>
</dbReference>
<keyword evidence="3" id="KW-0446">Lipid-binding</keyword>
<dbReference type="Proteomes" id="UP000738325">
    <property type="component" value="Unassembled WGS sequence"/>
</dbReference>
<dbReference type="InterPro" id="IPR000582">
    <property type="entry name" value="Acyl-CoA-binding_protein"/>
</dbReference>
<dbReference type="Pfam" id="PF12796">
    <property type="entry name" value="Ank_2"/>
    <property type="match status" value="1"/>
</dbReference>
<sequence length="289" mass="31623">MLQARFDSASAFMASAKKLKLPSSTKLALYADYKIATEGLCTQPRPSMIEFEKSAKWKAWTETGERYVNELKAAAQVATRDEQEDAARLELPILAMVSYIERVEGGQWGWKFDPTESNAGVTTTGDQDLDELEAYLGTDMDEISAEEMLARPFVPVEGHMEGPATAGISTMAFSTEDDTGYDPLEPAKSGSVEALQSALTNNPELISLKDDMGFTMLHWACDRGSLEKVKLLIETYNVDVNVQDADGQTPLHCASLADWPAVVAYLKSLPSVDQSIKDNSGMTAEECLE</sequence>
<dbReference type="Gene3D" id="1.20.80.10">
    <property type="match status" value="1"/>
</dbReference>
<dbReference type="GO" id="GO:0000062">
    <property type="term" value="F:fatty-acyl-CoA binding"/>
    <property type="evidence" value="ECO:0007669"/>
    <property type="project" value="InterPro"/>
</dbReference>
<keyword evidence="2 4" id="KW-0040">ANK repeat</keyword>